<reference evidence="2 3" key="1">
    <citation type="submission" date="2018-10" db="EMBL/GenBank/DDBJ databases">
        <title>Genomic Encyclopedia of Type Strains, Phase IV (KMG-IV): sequencing the most valuable type-strain genomes for metagenomic binning, comparative biology and taxonomic classification.</title>
        <authorList>
            <person name="Goeker M."/>
        </authorList>
    </citation>
    <scope>NUCLEOTIDE SEQUENCE [LARGE SCALE GENOMIC DNA]</scope>
    <source>
        <strain evidence="2 3">DSM 4734</strain>
    </source>
</reference>
<accession>A0A495D6N1</accession>
<proteinExistence type="predicted"/>
<evidence type="ECO:0000259" key="1">
    <source>
        <dbReference type="Pfam" id="PF00582"/>
    </source>
</evidence>
<sequence length="158" mass="16793">MPHSTRKFLVVADDSTECRTALYFAARRAQATGAHVAILATHEPGDFSHWIGVAETAKREAESAAETLLESMAEDAEAVTGERPELFLREGDRRQVLSELLEEDPLISLLVLAASANGEGPGPLVTALARGKGLFSGRAVPVTVVPGDMDEAEIDALV</sequence>
<dbReference type="InterPro" id="IPR014729">
    <property type="entry name" value="Rossmann-like_a/b/a_fold"/>
</dbReference>
<dbReference type="CDD" id="cd00293">
    <property type="entry name" value="USP-like"/>
    <property type="match status" value="1"/>
</dbReference>
<dbReference type="InterPro" id="IPR006016">
    <property type="entry name" value="UspA"/>
</dbReference>
<evidence type="ECO:0000313" key="3">
    <source>
        <dbReference type="Proteomes" id="UP000273675"/>
    </source>
</evidence>
<dbReference type="Gene3D" id="3.40.50.620">
    <property type="entry name" value="HUPs"/>
    <property type="match status" value="1"/>
</dbReference>
<evidence type="ECO:0000313" key="2">
    <source>
        <dbReference type="EMBL" id="RKQ96798.1"/>
    </source>
</evidence>
<dbReference type="RefSeq" id="WP_075190242.1">
    <property type="nucleotide sequence ID" value="NZ_RBIM01000004.1"/>
</dbReference>
<name>A0A495D6N1_9PROT</name>
<gene>
    <name evidence="2" type="ORF">C7435_2132</name>
</gene>
<dbReference type="Pfam" id="PF00582">
    <property type="entry name" value="Usp"/>
    <property type="match status" value="1"/>
</dbReference>
<dbReference type="Proteomes" id="UP000273675">
    <property type="component" value="Unassembled WGS sequence"/>
</dbReference>
<dbReference type="EMBL" id="RBIM01000004">
    <property type="protein sequence ID" value="RKQ96798.1"/>
    <property type="molecule type" value="Genomic_DNA"/>
</dbReference>
<dbReference type="AlphaFoldDB" id="A0A495D6N1"/>
<comment type="caution">
    <text evidence="2">The sequence shown here is derived from an EMBL/GenBank/DDBJ whole genome shotgun (WGS) entry which is preliminary data.</text>
</comment>
<organism evidence="2 3">
    <name type="scientific">Maricaulis maris</name>
    <dbReference type="NCBI Taxonomy" id="74318"/>
    <lineage>
        <taxon>Bacteria</taxon>
        <taxon>Pseudomonadati</taxon>
        <taxon>Pseudomonadota</taxon>
        <taxon>Alphaproteobacteria</taxon>
        <taxon>Maricaulales</taxon>
        <taxon>Maricaulaceae</taxon>
        <taxon>Maricaulis</taxon>
    </lineage>
</organism>
<feature type="domain" description="UspA" evidence="1">
    <location>
        <begin position="6"/>
        <end position="116"/>
    </location>
</feature>
<protein>
    <submittedName>
        <fullName evidence="2">Universal stress protein family protein</fullName>
    </submittedName>
</protein>
<dbReference type="OrthoDB" id="9813682at2"/>
<dbReference type="SUPFAM" id="SSF52402">
    <property type="entry name" value="Adenine nucleotide alpha hydrolases-like"/>
    <property type="match status" value="1"/>
</dbReference>